<name>A0AAV2Q0N7_MEGNR</name>
<comment type="caution">
    <text evidence="1">The sequence shown here is derived from an EMBL/GenBank/DDBJ whole genome shotgun (WGS) entry which is preliminary data.</text>
</comment>
<accession>A0AAV2Q0N7</accession>
<sequence length="125" mass="14571">LITYMDGYPYKGFYFLLNYNEGIHKDFERLITWMVLETPEDFDKLLSRYMALPTQVDQIISLMSEGVLEGLVYHDISMKGINENLERFIVETPEDSPLYESFVSMPGSIAEEEANEFRNLAKQII</sequence>
<organism evidence="1 2">
    <name type="scientific">Meganyctiphanes norvegica</name>
    <name type="common">Northern krill</name>
    <name type="synonym">Thysanopoda norvegica</name>
    <dbReference type="NCBI Taxonomy" id="48144"/>
    <lineage>
        <taxon>Eukaryota</taxon>
        <taxon>Metazoa</taxon>
        <taxon>Ecdysozoa</taxon>
        <taxon>Arthropoda</taxon>
        <taxon>Crustacea</taxon>
        <taxon>Multicrustacea</taxon>
        <taxon>Malacostraca</taxon>
        <taxon>Eumalacostraca</taxon>
        <taxon>Eucarida</taxon>
        <taxon>Euphausiacea</taxon>
        <taxon>Euphausiidae</taxon>
        <taxon>Meganyctiphanes</taxon>
    </lineage>
</organism>
<reference evidence="1 2" key="1">
    <citation type="submission" date="2024-05" db="EMBL/GenBank/DDBJ databases">
        <authorList>
            <person name="Wallberg A."/>
        </authorList>
    </citation>
    <scope>NUCLEOTIDE SEQUENCE [LARGE SCALE GENOMIC DNA]</scope>
</reference>
<dbReference type="InterPro" id="IPR010281">
    <property type="entry name" value="DUF885"/>
</dbReference>
<dbReference type="EMBL" id="CAXKWB010002578">
    <property type="protein sequence ID" value="CAL4067215.1"/>
    <property type="molecule type" value="Genomic_DNA"/>
</dbReference>
<gene>
    <name evidence="1" type="ORF">MNOR_LOCUS6301</name>
</gene>
<dbReference type="Proteomes" id="UP001497623">
    <property type="component" value="Unassembled WGS sequence"/>
</dbReference>
<protein>
    <submittedName>
        <fullName evidence="1">Uncharacterized protein</fullName>
    </submittedName>
</protein>
<keyword evidence="2" id="KW-1185">Reference proteome</keyword>
<proteinExistence type="predicted"/>
<dbReference type="PANTHER" id="PTHR33361:SF2">
    <property type="entry name" value="DUF885 DOMAIN-CONTAINING PROTEIN"/>
    <property type="match status" value="1"/>
</dbReference>
<dbReference type="AlphaFoldDB" id="A0AAV2Q0N7"/>
<dbReference type="Pfam" id="PF05960">
    <property type="entry name" value="DUF885"/>
    <property type="match status" value="1"/>
</dbReference>
<feature type="non-terminal residue" evidence="1">
    <location>
        <position position="1"/>
    </location>
</feature>
<evidence type="ECO:0000313" key="2">
    <source>
        <dbReference type="Proteomes" id="UP001497623"/>
    </source>
</evidence>
<evidence type="ECO:0000313" key="1">
    <source>
        <dbReference type="EMBL" id="CAL4067215.1"/>
    </source>
</evidence>
<dbReference type="PANTHER" id="PTHR33361">
    <property type="entry name" value="GLR0591 PROTEIN"/>
    <property type="match status" value="1"/>
</dbReference>
<feature type="non-terminal residue" evidence="1">
    <location>
        <position position="125"/>
    </location>
</feature>